<keyword evidence="5" id="KW-1185">Reference proteome</keyword>
<keyword evidence="1" id="KW-1133">Transmembrane helix</keyword>
<dbReference type="EMBL" id="JACATZ010000001">
    <property type="protein sequence ID" value="NWJ46630.1"/>
    <property type="molecule type" value="Genomic_DNA"/>
</dbReference>
<dbReference type="RefSeq" id="WP_341467885.1">
    <property type="nucleotide sequence ID" value="NZ_CP128399.1"/>
</dbReference>
<evidence type="ECO:0000313" key="2">
    <source>
        <dbReference type="EMBL" id="NWJ46630.1"/>
    </source>
</evidence>
<evidence type="ECO:0000313" key="3">
    <source>
        <dbReference type="EMBL" id="WJW65999.1"/>
    </source>
</evidence>
<organism evidence="2 4">
    <name type="scientific">Candidatus Chlorohelix allophototropha</name>
    <dbReference type="NCBI Taxonomy" id="3003348"/>
    <lineage>
        <taxon>Bacteria</taxon>
        <taxon>Bacillati</taxon>
        <taxon>Chloroflexota</taxon>
        <taxon>Chloroflexia</taxon>
        <taxon>Candidatus Chloroheliales</taxon>
        <taxon>Candidatus Chloroheliaceae</taxon>
        <taxon>Candidatus Chlorohelix</taxon>
    </lineage>
</organism>
<proteinExistence type="predicted"/>
<accession>A0A8T7M2N7</accession>
<reference evidence="2 4" key="1">
    <citation type="submission" date="2020-06" db="EMBL/GenBank/DDBJ databases">
        <title>Anoxygenic phototrophic Chloroflexota member uses a Type I reaction center.</title>
        <authorList>
            <person name="Tsuji J.M."/>
            <person name="Shaw N.A."/>
            <person name="Nagashima S."/>
            <person name="Venkiteswaran J."/>
            <person name="Schiff S.L."/>
            <person name="Hanada S."/>
            <person name="Tank M."/>
            <person name="Neufeld J.D."/>
        </authorList>
    </citation>
    <scope>NUCLEOTIDE SEQUENCE [LARGE SCALE GENOMIC DNA]</scope>
    <source>
        <strain evidence="2">L227-S17</strain>
    </source>
</reference>
<dbReference type="Proteomes" id="UP000521676">
    <property type="component" value="Unassembled WGS sequence"/>
</dbReference>
<protein>
    <submittedName>
        <fullName evidence="2">Uncharacterized protein</fullName>
    </submittedName>
</protein>
<feature type="transmembrane region" description="Helical" evidence="1">
    <location>
        <begin position="27"/>
        <end position="50"/>
    </location>
</feature>
<keyword evidence="1" id="KW-0812">Transmembrane</keyword>
<dbReference type="EMBL" id="CP128399">
    <property type="protein sequence ID" value="WJW65999.1"/>
    <property type="molecule type" value="Genomic_DNA"/>
</dbReference>
<feature type="transmembrane region" description="Helical" evidence="1">
    <location>
        <begin position="62"/>
        <end position="82"/>
    </location>
</feature>
<reference evidence="3" key="2">
    <citation type="journal article" date="2024" name="Nature">
        <title>Anoxygenic phototroph of the Chloroflexota uses a type I reaction centre.</title>
        <authorList>
            <person name="Tsuji J.M."/>
            <person name="Shaw N.A."/>
            <person name="Nagashima S."/>
            <person name="Venkiteswaran J.J."/>
            <person name="Schiff S.L."/>
            <person name="Watanabe T."/>
            <person name="Fukui M."/>
            <person name="Hanada S."/>
            <person name="Tank M."/>
            <person name="Neufeld J.D."/>
        </authorList>
    </citation>
    <scope>NUCLEOTIDE SEQUENCE</scope>
    <source>
        <strain evidence="3">L227-S17</strain>
    </source>
</reference>
<dbReference type="AlphaFoldDB" id="A0A8T7M2N7"/>
<dbReference type="Proteomes" id="UP001431572">
    <property type="component" value="Chromosome 1"/>
</dbReference>
<gene>
    <name evidence="2" type="ORF">HXX08_12180</name>
    <name evidence="3" type="ORF">OZ401_001780</name>
</gene>
<evidence type="ECO:0000313" key="4">
    <source>
        <dbReference type="Proteomes" id="UP000521676"/>
    </source>
</evidence>
<evidence type="ECO:0000256" key="1">
    <source>
        <dbReference type="SAM" id="Phobius"/>
    </source>
</evidence>
<evidence type="ECO:0000313" key="5">
    <source>
        <dbReference type="Proteomes" id="UP001431572"/>
    </source>
</evidence>
<keyword evidence="1" id="KW-0472">Membrane</keyword>
<sequence length="109" mass="11932">MGVWGLNGLRLVILLYAFNLQPDYTHWFFLLAYCIWASSITSIAANLLFFIPLGLGAIELSLLALLGLVVPITPTLLLIVALNRILQVANDLVFALLAAALEFTTPHPQ</sequence>
<name>A0A8T7M2N7_9CHLR</name>